<dbReference type="Proteomes" id="UP000633509">
    <property type="component" value="Unassembled WGS sequence"/>
</dbReference>
<comment type="caution">
    <text evidence="1">The sequence shown here is derived from an EMBL/GenBank/DDBJ whole genome shotgun (WGS) entry which is preliminary data.</text>
</comment>
<dbReference type="EMBL" id="JADBEK010000001">
    <property type="protein sequence ID" value="MBE1583776.1"/>
    <property type="molecule type" value="Genomic_DNA"/>
</dbReference>
<reference evidence="1 2" key="1">
    <citation type="submission" date="2020-10" db="EMBL/GenBank/DDBJ databases">
        <title>Sequencing the genomes of 1000 actinobacteria strains.</title>
        <authorList>
            <person name="Klenk H.-P."/>
        </authorList>
    </citation>
    <scope>NUCLEOTIDE SEQUENCE [LARGE SCALE GENOMIC DNA]</scope>
    <source>
        <strain evidence="1 2">DSM 43173</strain>
    </source>
</reference>
<sequence length="63" mass="6351">MLLLGGLAPGVAGEGSAWADAGRAATIAAARGEHRGHGSAEEIHVDSFDGELIDLWRAQGGVV</sequence>
<dbReference type="RefSeq" id="WP_192784823.1">
    <property type="nucleotide sequence ID" value="NZ_JADBEK010000001.1"/>
</dbReference>
<name>A0ABR9LSZ0_9ACTN</name>
<protein>
    <submittedName>
        <fullName evidence="1">Uncharacterized protein</fullName>
    </submittedName>
</protein>
<evidence type="ECO:0000313" key="2">
    <source>
        <dbReference type="Proteomes" id="UP000633509"/>
    </source>
</evidence>
<keyword evidence="2" id="KW-1185">Reference proteome</keyword>
<accession>A0ABR9LSZ0</accession>
<evidence type="ECO:0000313" key="1">
    <source>
        <dbReference type="EMBL" id="MBE1583776.1"/>
    </source>
</evidence>
<gene>
    <name evidence="1" type="ORF">H4W80_002034</name>
</gene>
<proteinExistence type="predicted"/>
<organism evidence="1 2">
    <name type="scientific">Nonomuraea angiospora</name>
    <dbReference type="NCBI Taxonomy" id="46172"/>
    <lineage>
        <taxon>Bacteria</taxon>
        <taxon>Bacillati</taxon>
        <taxon>Actinomycetota</taxon>
        <taxon>Actinomycetes</taxon>
        <taxon>Streptosporangiales</taxon>
        <taxon>Streptosporangiaceae</taxon>
        <taxon>Nonomuraea</taxon>
    </lineage>
</organism>